<reference evidence="2" key="1">
    <citation type="journal article" date="2019" name="Int. J. Syst. Evol. Microbiol.">
        <title>The Global Catalogue of Microorganisms (GCM) 10K type strain sequencing project: providing services to taxonomists for standard genome sequencing and annotation.</title>
        <authorList>
            <consortium name="The Broad Institute Genomics Platform"/>
            <consortium name="The Broad Institute Genome Sequencing Center for Infectious Disease"/>
            <person name="Wu L."/>
            <person name="Ma J."/>
        </authorList>
    </citation>
    <scope>NUCLEOTIDE SEQUENCE [LARGE SCALE GENOMIC DNA]</scope>
    <source>
        <strain evidence="2">CCM 7526</strain>
    </source>
</reference>
<dbReference type="GO" id="GO:0004386">
    <property type="term" value="F:helicase activity"/>
    <property type="evidence" value="ECO:0007669"/>
    <property type="project" value="UniProtKB-KW"/>
</dbReference>
<protein>
    <submittedName>
        <fullName evidence="1">Helicase-associated domain-containing protein</fullName>
    </submittedName>
</protein>
<proteinExistence type="predicted"/>
<keyword evidence="1" id="KW-0067">ATP-binding</keyword>
<comment type="caution">
    <text evidence="1">The sequence shown here is derived from an EMBL/GenBank/DDBJ whole genome shotgun (WGS) entry which is preliminary data.</text>
</comment>
<name>A0ABW4A119_9ACTN</name>
<keyword evidence="1" id="KW-0547">Nucleotide-binding</keyword>
<dbReference type="EMBL" id="JBHTMK010000005">
    <property type="protein sequence ID" value="MFD1364286.1"/>
    <property type="molecule type" value="Genomic_DNA"/>
</dbReference>
<gene>
    <name evidence="1" type="ORF">ACFQ5G_02890</name>
</gene>
<keyword evidence="1" id="KW-0347">Helicase</keyword>
<sequence length="442" mass="47874">MPGAAEQPPESSTVRRTERYAVADLHAVLRLCDSGRLKCSSTTRRPAAATVVEVAAVLAAGDFYRDEPIAAFAWPLLVQAGGLAEISGGRLRLTANGRAALGKPAAGAVRALWRAWLTKGLIDEFSRVENIKGQRTANVLTAPKARHQKVSEALAGQPVGGWIGVDDLFQQMKMTAWSPRVARSESALWKLYLEDPQYGSLGYAGFGEWEILEGRYTLALLFEYAATLGLIDIAYDEPTGARDDYRGNWGADYLGALSRYDGLRAIRLNDLGAYVLGISRSYVPPEPEAPERTLKVLPNLDVVTVGRPGPADLLVLESYTRRTGDHVWTVSRESLLEAAAAGRRPGDFGDFLRARAAQAELPGTLTALLDEVVERASRLTDLGQVRLVECADAALAKLISHDRGLRSLCTLIGERHLAVPLDMEPAFRRALATLGYALPAST</sequence>
<evidence type="ECO:0000313" key="1">
    <source>
        <dbReference type="EMBL" id="MFD1364286.1"/>
    </source>
</evidence>
<evidence type="ECO:0000313" key="2">
    <source>
        <dbReference type="Proteomes" id="UP001597183"/>
    </source>
</evidence>
<dbReference type="RefSeq" id="WP_317791767.1">
    <property type="nucleotide sequence ID" value="NZ_AP028461.1"/>
</dbReference>
<keyword evidence="1" id="KW-0378">Hydrolase</keyword>
<accession>A0ABW4A119</accession>
<keyword evidence="2" id="KW-1185">Reference proteome</keyword>
<organism evidence="1 2">
    <name type="scientific">Actinoplanes sichuanensis</name>
    <dbReference type="NCBI Taxonomy" id="512349"/>
    <lineage>
        <taxon>Bacteria</taxon>
        <taxon>Bacillati</taxon>
        <taxon>Actinomycetota</taxon>
        <taxon>Actinomycetes</taxon>
        <taxon>Micromonosporales</taxon>
        <taxon>Micromonosporaceae</taxon>
        <taxon>Actinoplanes</taxon>
    </lineage>
</organism>
<dbReference type="Proteomes" id="UP001597183">
    <property type="component" value="Unassembled WGS sequence"/>
</dbReference>